<dbReference type="GO" id="GO:0110001">
    <property type="term" value="C:toxin-antitoxin complex"/>
    <property type="evidence" value="ECO:0007669"/>
    <property type="project" value="InterPro"/>
</dbReference>
<keyword evidence="2" id="KW-0540">Nuclease</keyword>
<evidence type="ECO:0000256" key="3">
    <source>
        <dbReference type="ARBA" id="ARBA00022801"/>
    </source>
</evidence>
<evidence type="ECO:0000256" key="4">
    <source>
        <dbReference type="ARBA" id="ARBA00024207"/>
    </source>
</evidence>
<dbReference type="InterPro" id="IPR052379">
    <property type="entry name" value="Type_VII_TA_RNase"/>
</dbReference>
<gene>
    <name evidence="5" type="ORF">DSCA_11780</name>
</gene>
<name>A0A5K7YDU8_9BACT</name>
<dbReference type="NCBIfam" id="NF047751">
    <property type="entry name" value="HepT_toxin"/>
    <property type="match status" value="1"/>
</dbReference>
<evidence type="ECO:0000256" key="2">
    <source>
        <dbReference type="ARBA" id="ARBA00022722"/>
    </source>
</evidence>
<accession>A0A5K7YDU8</accession>
<evidence type="ECO:0000313" key="6">
    <source>
        <dbReference type="Proteomes" id="UP000427906"/>
    </source>
</evidence>
<dbReference type="GO" id="GO:0016787">
    <property type="term" value="F:hydrolase activity"/>
    <property type="evidence" value="ECO:0007669"/>
    <property type="project" value="UniProtKB-KW"/>
</dbReference>
<organism evidence="5 6">
    <name type="scientific">Desulfosarcina alkanivorans</name>
    <dbReference type="NCBI Taxonomy" id="571177"/>
    <lineage>
        <taxon>Bacteria</taxon>
        <taxon>Pseudomonadati</taxon>
        <taxon>Thermodesulfobacteriota</taxon>
        <taxon>Desulfobacteria</taxon>
        <taxon>Desulfobacterales</taxon>
        <taxon>Desulfosarcinaceae</taxon>
        <taxon>Desulfosarcina</taxon>
    </lineage>
</organism>
<dbReference type="RefSeq" id="WP_155315531.1">
    <property type="nucleotide sequence ID" value="NZ_AP021874.1"/>
</dbReference>
<dbReference type="GO" id="GO:0004540">
    <property type="term" value="F:RNA nuclease activity"/>
    <property type="evidence" value="ECO:0007669"/>
    <property type="project" value="InterPro"/>
</dbReference>
<dbReference type="Gene3D" id="1.20.120.580">
    <property type="entry name" value="bsu32300-like"/>
    <property type="match status" value="1"/>
</dbReference>
<keyword evidence="1" id="KW-1277">Toxin-antitoxin system</keyword>
<dbReference type="InterPro" id="IPR008201">
    <property type="entry name" value="HepT-like"/>
</dbReference>
<proteinExistence type="inferred from homology"/>
<comment type="similarity">
    <text evidence="4">Belongs to the HepT RNase toxin family.</text>
</comment>
<keyword evidence="6" id="KW-1185">Reference proteome</keyword>
<evidence type="ECO:0000313" key="5">
    <source>
        <dbReference type="EMBL" id="BBO67248.1"/>
    </source>
</evidence>
<sequence>MDDRIKDHLKHLNKYYLLLLESRKIPYTEFADSLLYQGSTERFLQLAIESCINIGNRLISLFQFMKPVTTPETYADIFKELGRLGVVDHDFKQRLIKMARFRNRLVHLYWDIDQESIYGFLQDNLNDFKLFQEAVVEFLRKNKLSPED</sequence>
<dbReference type="Pfam" id="PF01934">
    <property type="entry name" value="HepT-like"/>
    <property type="match status" value="1"/>
</dbReference>
<keyword evidence="3" id="KW-0378">Hydrolase</keyword>
<dbReference type="KEGG" id="dalk:DSCA_11780"/>
<protein>
    <recommendedName>
        <fullName evidence="7">DUF86 domain-containing protein</fullName>
    </recommendedName>
</protein>
<evidence type="ECO:0008006" key="7">
    <source>
        <dbReference type="Google" id="ProtNLM"/>
    </source>
</evidence>
<dbReference type="AlphaFoldDB" id="A0A5K7YDU8"/>
<dbReference type="PANTHER" id="PTHR33397">
    <property type="entry name" value="UPF0331 PROTEIN YUTE"/>
    <property type="match status" value="1"/>
</dbReference>
<reference evidence="5 6" key="1">
    <citation type="submission" date="2019-11" db="EMBL/GenBank/DDBJ databases">
        <title>Comparative genomics of hydrocarbon-degrading Desulfosarcina strains.</title>
        <authorList>
            <person name="Watanabe M."/>
            <person name="Kojima H."/>
            <person name="Fukui M."/>
        </authorList>
    </citation>
    <scope>NUCLEOTIDE SEQUENCE [LARGE SCALE GENOMIC DNA]</scope>
    <source>
        <strain evidence="5 6">PL12</strain>
    </source>
</reference>
<dbReference type="SUPFAM" id="SSF81593">
    <property type="entry name" value="Nucleotidyltransferase substrate binding subunit/domain"/>
    <property type="match status" value="1"/>
</dbReference>
<dbReference type="InterPro" id="IPR037038">
    <property type="entry name" value="HepT-like_sf"/>
</dbReference>
<dbReference type="EMBL" id="AP021874">
    <property type="protein sequence ID" value="BBO67248.1"/>
    <property type="molecule type" value="Genomic_DNA"/>
</dbReference>
<evidence type="ECO:0000256" key="1">
    <source>
        <dbReference type="ARBA" id="ARBA00022649"/>
    </source>
</evidence>
<dbReference type="OrthoDB" id="5368533at2"/>
<dbReference type="PANTHER" id="PTHR33397:SF5">
    <property type="entry name" value="RNASE YUTE-RELATED"/>
    <property type="match status" value="1"/>
</dbReference>
<dbReference type="Proteomes" id="UP000427906">
    <property type="component" value="Chromosome"/>
</dbReference>